<accession>A0AAC9F7R2</accession>
<evidence type="ECO:0000313" key="2">
    <source>
        <dbReference type="Proteomes" id="UP000061468"/>
    </source>
</evidence>
<dbReference type="RefSeq" id="WP_015068526.1">
    <property type="nucleotide sequence ID" value="NZ_CAKMLI010000020.1"/>
</dbReference>
<geneLocation type="plasmid" evidence="1 2">
    <name>pAMEDUM8_300</name>
</geneLocation>
<dbReference type="AlphaFoldDB" id="A0AAC9F7R2"/>
<keyword evidence="1" id="KW-0614">Plasmid</keyword>
<sequence>MNMYDALFEELKSIRNSKGTYEVGLADAIGFVKDKGGNVAYEEGQTILSLPGVTAYCFKLFPDIDRFYFEI</sequence>
<dbReference type="EMBL" id="CP013929">
    <property type="protein sequence ID" value="AMJ80710.1"/>
    <property type="molecule type" value="Genomic_DNA"/>
</dbReference>
<reference evidence="1 2" key="1">
    <citation type="submission" date="2015-12" db="EMBL/GenBank/DDBJ databases">
        <title>Intraspecies pangenome expansion in the marine bacterium Alteromonas.</title>
        <authorList>
            <person name="Lopez-Perez M."/>
            <person name="Rodriguez-Valera F."/>
        </authorList>
    </citation>
    <scope>NUCLEOTIDE SEQUENCE [LARGE SCALE GENOMIC DNA]</scope>
    <source>
        <strain evidence="1 2">UM8</strain>
        <plasmid evidence="1 2">pAMEDUM8_300</plasmid>
    </source>
</reference>
<proteinExistence type="predicted"/>
<gene>
    <name evidence="1" type="ORF">AV942_20210</name>
</gene>
<dbReference type="Proteomes" id="UP000061468">
    <property type="component" value="Plasmid pAMEDUM8_300"/>
</dbReference>
<protein>
    <submittedName>
        <fullName evidence="1">Uncharacterized protein</fullName>
    </submittedName>
</protein>
<evidence type="ECO:0000313" key="1">
    <source>
        <dbReference type="EMBL" id="AMJ80710.1"/>
    </source>
</evidence>
<organism evidence="1 2">
    <name type="scientific">Alteromonas mediterranea</name>
    <dbReference type="NCBI Taxonomy" id="314275"/>
    <lineage>
        <taxon>Bacteria</taxon>
        <taxon>Pseudomonadati</taxon>
        <taxon>Pseudomonadota</taxon>
        <taxon>Gammaproteobacteria</taxon>
        <taxon>Alteromonadales</taxon>
        <taxon>Alteromonadaceae</taxon>
        <taxon>Alteromonas/Salinimonas group</taxon>
        <taxon>Alteromonas</taxon>
    </lineage>
</organism>
<name>A0AAC9F7R2_9ALTE</name>